<keyword evidence="3" id="KW-0393">Immunoglobulin domain</keyword>
<sequence>MSRRRFSSSRKADADSDAMELQENGSLVISRVQANHAGLYECHVSNLAGDDSITYSLNIQSPPTIISDASQTVMKAVVGSSLDILCKSIGSPEPIVTWEKDNLQFLSSDSTVVDPSGILRIKQVKSSDAGEYKCLARNAAGETSRLIQLEVQVPPSVSEKQPSEYSFVQGQSADIQCLVTGQPAPQIAWLRQGVPVADSTPRHTILSNGTLRISNVLKEDVGHYTCQASNPAGKQEIGLMLTVITPPELREPETEELVVVQFGSPILLICPIISSPAPEIKWFINEKLISSADSNFAMISEDRRRLSISQTKETHGGIYKCVAQNMAGEAQKVFNIGVLVAPRLDESTYPRQLKVMEGQRVEIGCPVVGTPPPSVVWLMNMQQLLEPGAENRGVRLSPSGDTIIIDSLELAHNGTYLCVSSNKAGTLDIEVELSVLEPQKYAKQADICLSKTGSYTR</sequence>
<keyword evidence="5" id="KW-1185">Reference proteome</keyword>
<evidence type="ECO:0000256" key="1">
    <source>
        <dbReference type="ARBA" id="ARBA00022737"/>
    </source>
</evidence>
<dbReference type="PROSITE" id="PS50835">
    <property type="entry name" value="IG_LIKE"/>
    <property type="match status" value="4"/>
</dbReference>
<evidence type="ECO:0000256" key="2">
    <source>
        <dbReference type="ARBA" id="ARBA00023157"/>
    </source>
</evidence>
<dbReference type="Pfam" id="PF07679">
    <property type="entry name" value="I-set"/>
    <property type="match status" value="4"/>
</dbReference>
<dbReference type="InterPro" id="IPR007110">
    <property type="entry name" value="Ig-like_dom"/>
</dbReference>
<dbReference type="InterPro" id="IPR050958">
    <property type="entry name" value="Cell_Adh-Cytoskel_Orgn"/>
</dbReference>
<feature type="domain" description="Ig-like" evidence="4">
    <location>
        <begin position="342"/>
        <end position="434"/>
    </location>
</feature>
<dbReference type="FunFam" id="2.60.40.10:FF:000612">
    <property type="entry name" value="palladin isoform X1"/>
    <property type="match status" value="1"/>
</dbReference>
<dbReference type="FunFam" id="2.60.40.10:FF:000130">
    <property type="entry name" value="Hemicentin 1"/>
    <property type="match status" value="1"/>
</dbReference>
<protein>
    <submittedName>
        <fullName evidence="6">Ig-like domain-containing protein</fullName>
    </submittedName>
</protein>
<dbReference type="GO" id="GO:0005886">
    <property type="term" value="C:plasma membrane"/>
    <property type="evidence" value="ECO:0007669"/>
    <property type="project" value="TreeGrafter"/>
</dbReference>
<dbReference type="InterPro" id="IPR003599">
    <property type="entry name" value="Ig_sub"/>
</dbReference>
<accession>A0A915CRG5</accession>
<dbReference type="GO" id="GO:0007156">
    <property type="term" value="P:homophilic cell adhesion via plasma membrane adhesion molecules"/>
    <property type="evidence" value="ECO:0007669"/>
    <property type="project" value="TreeGrafter"/>
</dbReference>
<dbReference type="InterPro" id="IPR036179">
    <property type="entry name" value="Ig-like_dom_sf"/>
</dbReference>
<dbReference type="FunFam" id="2.60.40.10:FF:000032">
    <property type="entry name" value="palladin isoform X1"/>
    <property type="match status" value="1"/>
</dbReference>
<feature type="domain" description="Ig-like" evidence="4">
    <location>
        <begin position="63"/>
        <end position="152"/>
    </location>
</feature>
<evidence type="ECO:0000313" key="6">
    <source>
        <dbReference type="WBParaSite" id="jg11826"/>
    </source>
</evidence>
<evidence type="ECO:0000313" key="5">
    <source>
        <dbReference type="Proteomes" id="UP000887574"/>
    </source>
</evidence>
<dbReference type="GO" id="GO:0030424">
    <property type="term" value="C:axon"/>
    <property type="evidence" value="ECO:0007669"/>
    <property type="project" value="TreeGrafter"/>
</dbReference>
<dbReference type="Gene3D" id="2.60.40.10">
    <property type="entry name" value="Immunoglobulins"/>
    <property type="match status" value="5"/>
</dbReference>
<reference evidence="6" key="1">
    <citation type="submission" date="2022-11" db="UniProtKB">
        <authorList>
            <consortium name="WormBaseParasite"/>
        </authorList>
    </citation>
    <scope>IDENTIFICATION</scope>
</reference>
<proteinExistence type="predicted"/>
<dbReference type="GO" id="GO:0050808">
    <property type="term" value="P:synapse organization"/>
    <property type="evidence" value="ECO:0007669"/>
    <property type="project" value="TreeGrafter"/>
</dbReference>
<dbReference type="GO" id="GO:0008046">
    <property type="term" value="F:axon guidance receptor activity"/>
    <property type="evidence" value="ECO:0007669"/>
    <property type="project" value="TreeGrafter"/>
</dbReference>
<feature type="domain" description="Ig-like" evidence="4">
    <location>
        <begin position="247"/>
        <end position="335"/>
    </location>
</feature>
<evidence type="ECO:0000259" key="4">
    <source>
        <dbReference type="PROSITE" id="PS50835"/>
    </source>
</evidence>
<evidence type="ECO:0000256" key="3">
    <source>
        <dbReference type="ARBA" id="ARBA00023319"/>
    </source>
</evidence>
<dbReference type="WBParaSite" id="jg11826">
    <property type="protein sequence ID" value="jg11826"/>
    <property type="gene ID" value="jg11826"/>
</dbReference>
<dbReference type="SMART" id="SM00408">
    <property type="entry name" value="IGc2"/>
    <property type="match status" value="4"/>
</dbReference>
<dbReference type="AlphaFoldDB" id="A0A915CRG5"/>
<dbReference type="GO" id="GO:0043025">
    <property type="term" value="C:neuronal cell body"/>
    <property type="evidence" value="ECO:0007669"/>
    <property type="project" value="TreeGrafter"/>
</dbReference>
<name>A0A915CRG5_9BILA</name>
<keyword evidence="2" id="KW-1015">Disulfide bond</keyword>
<dbReference type="InterPro" id="IPR013783">
    <property type="entry name" value="Ig-like_fold"/>
</dbReference>
<dbReference type="SMART" id="SM00409">
    <property type="entry name" value="IG"/>
    <property type="match status" value="5"/>
</dbReference>
<keyword evidence="1" id="KW-0677">Repeat</keyword>
<dbReference type="PRINTS" id="PR01832">
    <property type="entry name" value="VEGFRECEPTOR"/>
</dbReference>
<dbReference type="PANTHER" id="PTHR45080:SF34">
    <property type="entry name" value="MYOSIN LIGHT CHAIN KINASE, SMOOTH MUSCLE-LIKE"/>
    <property type="match status" value="1"/>
</dbReference>
<dbReference type="SUPFAM" id="SSF48726">
    <property type="entry name" value="Immunoglobulin"/>
    <property type="match status" value="5"/>
</dbReference>
<dbReference type="InterPro" id="IPR013098">
    <property type="entry name" value="Ig_I-set"/>
</dbReference>
<dbReference type="InterPro" id="IPR003598">
    <property type="entry name" value="Ig_sub2"/>
</dbReference>
<feature type="domain" description="Ig-like" evidence="4">
    <location>
        <begin position="155"/>
        <end position="242"/>
    </location>
</feature>
<dbReference type="PANTHER" id="PTHR45080">
    <property type="entry name" value="CONTACTIN 5"/>
    <property type="match status" value="1"/>
</dbReference>
<dbReference type="CDD" id="cd00096">
    <property type="entry name" value="Ig"/>
    <property type="match status" value="1"/>
</dbReference>
<dbReference type="Proteomes" id="UP000887574">
    <property type="component" value="Unplaced"/>
</dbReference>
<organism evidence="5 6">
    <name type="scientific">Ditylenchus dipsaci</name>
    <dbReference type="NCBI Taxonomy" id="166011"/>
    <lineage>
        <taxon>Eukaryota</taxon>
        <taxon>Metazoa</taxon>
        <taxon>Ecdysozoa</taxon>
        <taxon>Nematoda</taxon>
        <taxon>Chromadorea</taxon>
        <taxon>Rhabditida</taxon>
        <taxon>Tylenchina</taxon>
        <taxon>Tylenchomorpha</taxon>
        <taxon>Sphaerularioidea</taxon>
        <taxon>Anguinidae</taxon>
        <taxon>Anguininae</taxon>
        <taxon>Ditylenchus</taxon>
    </lineage>
</organism>